<gene>
    <name evidence="1" type="ORF">OPKNFCMD_5262</name>
</gene>
<reference evidence="1" key="2">
    <citation type="submission" date="2021-08" db="EMBL/GenBank/DDBJ databases">
        <authorList>
            <person name="Tani A."/>
            <person name="Ola A."/>
            <person name="Ogura Y."/>
            <person name="Katsura K."/>
            <person name="Hayashi T."/>
        </authorList>
    </citation>
    <scope>NUCLEOTIDE SEQUENCE</scope>
    <source>
        <strain evidence="1">KCTC 52305</strain>
    </source>
</reference>
<evidence type="ECO:0000313" key="1">
    <source>
        <dbReference type="EMBL" id="GJD52496.1"/>
    </source>
</evidence>
<sequence>MDRPRSVGMPWYRAQDYSRLLEVMEDADRLPGSHEAWRLSAEQVEGEVKRSGVAVVRVVIEPDGFVAWCTAHGLRANAASRARFANESAADPGLAAAARP</sequence>
<name>A0ABQ4R5A5_9HYPH</name>
<accession>A0ABQ4R5A5</accession>
<comment type="caution">
    <text evidence="1">The sequence shown here is derived from an EMBL/GenBank/DDBJ whole genome shotgun (WGS) entry which is preliminary data.</text>
</comment>
<dbReference type="EMBL" id="BPQH01000019">
    <property type="protein sequence ID" value="GJD52496.1"/>
    <property type="molecule type" value="Genomic_DNA"/>
</dbReference>
<dbReference type="Proteomes" id="UP001055167">
    <property type="component" value="Unassembled WGS sequence"/>
</dbReference>
<dbReference type="RefSeq" id="WP_128566396.1">
    <property type="nucleotide sequence ID" value="NZ_BPQH01000019.1"/>
</dbReference>
<proteinExistence type="predicted"/>
<evidence type="ECO:0000313" key="2">
    <source>
        <dbReference type="Proteomes" id="UP001055167"/>
    </source>
</evidence>
<reference evidence="1" key="1">
    <citation type="journal article" date="2021" name="Front. Microbiol.">
        <title>Comprehensive Comparative Genomics and Phenotyping of Methylobacterium Species.</title>
        <authorList>
            <person name="Alessa O."/>
            <person name="Ogura Y."/>
            <person name="Fujitani Y."/>
            <person name="Takami H."/>
            <person name="Hayashi T."/>
            <person name="Sahin N."/>
            <person name="Tani A."/>
        </authorList>
    </citation>
    <scope>NUCLEOTIDE SEQUENCE</scope>
    <source>
        <strain evidence="1">KCTC 52305</strain>
    </source>
</reference>
<keyword evidence="2" id="KW-1185">Reference proteome</keyword>
<protein>
    <submittedName>
        <fullName evidence="1">Uncharacterized protein</fullName>
    </submittedName>
</protein>
<organism evidence="1 2">
    <name type="scientific">Methylobacterium crusticola</name>
    <dbReference type="NCBI Taxonomy" id="1697972"/>
    <lineage>
        <taxon>Bacteria</taxon>
        <taxon>Pseudomonadati</taxon>
        <taxon>Pseudomonadota</taxon>
        <taxon>Alphaproteobacteria</taxon>
        <taxon>Hyphomicrobiales</taxon>
        <taxon>Methylobacteriaceae</taxon>
        <taxon>Methylobacterium</taxon>
    </lineage>
</organism>